<evidence type="ECO:0008006" key="4">
    <source>
        <dbReference type="Google" id="ProtNLM"/>
    </source>
</evidence>
<name>A0AAU0MXJ5_9GAMM</name>
<accession>A0AAU0MXJ5</accession>
<keyword evidence="3" id="KW-1185">Reference proteome</keyword>
<evidence type="ECO:0000256" key="1">
    <source>
        <dbReference type="SAM" id="MobiDB-lite"/>
    </source>
</evidence>
<organism evidence="2 3">
    <name type="scientific">Microbulbifer pacificus</name>
    <dbReference type="NCBI Taxonomy" id="407164"/>
    <lineage>
        <taxon>Bacteria</taxon>
        <taxon>Pseudomonadati</taxon>
        <taxon>Pseudomonadota</taxon>
        <taxon>Gammaproteobacteria</taxon>
        <taxon>Cellvibrionales</taxon>
        <taxon>Microbulbiferaceae</taxon>
        <taxon>Microbulbifer</taxon>
    </lineage>
</organism>
<dbReference type="Proteomes" id="UP001302477">
    <property type="component" value="Chromosome"/>
</dbReference>
<feature type="compositionally biased region" description="Basic and acidic residues" evidence="1">
    <location>
        <begin position="68"/>
        <end position="82"/>
    </location>
</feature>
<evidence type="ECO:0000313" key="3">
    <source>
        <dbReference type="Proteomes" id="UP001302477"/>
    </source>
</evidence>
<feature type="region of interest" description="Disordered" evidence="1">
    <location>
        <begin position="68"/>
        <end position="97"/>
    </location>
</feature>
<reference evidence="2 3" key="1">
    <citation type="submission" date="2023-10" db="EMBL/GenBank/DDBJ databases">
        <title>Description of Microbulbifer bruguierae sp. nov., isolated from the sediments of mangrove plant Bruguiera sexangula and comparative genomic analyses of the genus Microbulbifer.</title>
        <authorList>
            <person name="Long M."/>
        </authorList>
    </citation>
    <scope>NUCLEOTIDE SEQUENCE [LARGE SCALE GENOMIC DNA]</scope>
    <source>
        <strain evidence="2 3">SPO729</strain>
    </source>
</reference>
<protein>
    <recommendedName>
        <fullName evidence="4">DUF2946 domain-containing protein</fullName>
    </recommendedName>
</protein>
<sequence length="161" mass="16609">MNARPATAIRPCLPPWLAVVLLGVFLAVRGLVPAGFMPTAVASGGPYQLCHGDSRSALLLSLAVPARSSDRAHGGHGHEHGHAQAPQASQHQHDDATAQVFSDNHCNFSSAGASIATRADLPWSPLPGFAAPAPAAPVARSHDNDYLFPPGRAPPIASILA</sequence>
<evidence type="ECO:0000313" key="2">
    <source>
        <dbReference type="EMBL" id="WOX04188.1"/>
    </source>
</evidence>
<proteinExistence type="predicted"/>
<dbReference type="AlphaFoldDB" id="A0AAU0MXJ5"/>
<gene>
    <name evidence="2" type="ORF">R5R33_10570</name>
</gene>
<dbReference type="RefSeq" id="WP_318952666.1">
    <property type="nucleotide sequence ID" value="NZ_CP137555.1"/>
</dbReference>
<dbReference type="EMBL" id="CP137555">
    <property type="protein sequence ID" value="WOX04188.1"/>
    <property type="molecule type" value="Genomic_DNA"/>
</dbReference>
<dbReference type="KEGG" id="mpaf:R5R33_10570"/>